<proteinExistence type="predicted"/>
<name>A0ABP0TT45_9BRYO</name>
<feature type="domain" description="HMA" evidence="2">
    <location>
        <begin position="53"/>
        <end position="116"/>
    </location>
</feature>
<evidence type="ECO:0000313" key="4">
    <source>
        <dbReference type="Proteomes" id="UP001497512"/>
    </source>
</evidence>
<dbReference type="EMBL" id="OZ019906">
    <property type="protein sequence ID" value="CAK9203914.1"/>
    <property type="molecule type" value="Genomic_DNA"/>
</dbReference>
<keyword evidence="1" id="KW-0479">Metal-binding</keyword>
<keyword evidence="4" id="KW-1185">Reference proteome</keyword>
<sequence length="181" mass="20203">MAMGMDELFYGPTEPTYLVSHARHSPIYSDVGYKAAVTNPQPFHSAGGVVVPPSVLDLMVPMCCSKCEEKVREALLELNGVEAVFCDPLTQRVTVSGFVNPMRALKKVRKFKKHAQLLSPAAAQVGDDIPVAPSKYRASYREYTPSYIGRESYLHWPTYGGDGYSNVVTNPYYFKHIQTEY</sequence>
<evidence type="ECO:0000313" key="3">
    <source>
        <dbReference type="EMBL" id="CAK9203914.1"/>
    </source>
</evidence>
<dbReference type="Proteomes" id="UP001497512">
    <property type="component" value="Chromosome 14"/>
</dbReference>
<accession>A0ABP0TT45</accession>
<evidence type="ECO:0000256" key="1">
    <source>
        <dbReference type="ARBA" id="ARBA00022723"/>
    </source>
</evidence>
<protein>
    <recommendedName>
        <fullName evidence="2">HMA domain-containing protein</fullName>
    </recommendedName>
</protein>
<dbReference type="PANTHER" id="PTHR22814">
    <property type="entry name" value="COPPER TRANSPORT PROTEIN ATOX1-RELATED"/>
    <property type="match status" value="1"/>
</dbReference>
<dbReference type="PROSITE" id="PS50846">
    <property type="entry name" value="HMA_2"/>
    <property type="match status" value="1"/>
</dbReference>
<gene>
    <name evidence="3" type="ORF">CSSPTR1EN2_LOCUS7124</name>
</gene>
<evidence type="ECO:0000259" key="2">
    <source>
        <dbReference type="PROSITE" id="PS50846"/>
    </source>
</evidence>
<dbReference type="InterPro" id="IPR036163">
    <property type="entry name" value="HMA_dom_sf"/>
</dbReference>
<dbReference type="InterPro" id="IPR006121">
    <property type="entry name" value="HMA_dom"/>
</dbReference>
<organism evidence="3 4">
    <name type="scientific">Sphagnum troendelagicum</name>
    <dbReference type="NCBI Taxonomy" id="128251"/>
    <lineage>
        <taxon>Eukaryota</taxon>
        <taxon>Viridiplantae</taxon>
        <taxon>Streptophyta</taxon>
        <taxon>Embryophyta</taxon>
        <taxon>Bryophyta</taxon>
        <taxon>Sphagnophytina</taxon>
        <taxon>Sphagnopsida</taxon>
        <taxon>Sphagnales</taxon>
        <taxon>Sphagnaceae</taxon>
        <taxon>Sphagnum</taxon>
    </lineage>
</organism>
<reference evidence="3" key="1">
    <citation type="submission" date="2024-02" db="EMBL/GenBank/DDBJ databases">
        <authorList>
            <consortium name="ELIXIR-Norway"/>
            <consortium name="Elixir Norway"/>
        </authorList>
    </citation>
    <scope>NUCLEOTIDE SEQUENCE</scope>
</reference>
<dbReference type="CDD" id="cd00371">
    <property type="entry name" value="HMA"/>
    <property type="match status" value="1"/>
</dbReference>
<dbReference type="Gene3D" id="3.30.70.100">
    <property type="match status" value="1"/>
</dbReference>
<dbReference type="PANTHER" id="PTHR22814:SF336">
    <property type="entry name" value="HEAVY METAL-ASSOCIATED ISOPRENYLATED PLANT PROTEIN 23"/>
    <property type="match status" value="1"/>
</dbReference>
<dbReference type="SUPFAM" id="SSF55008">
    <property type="entry name" value="HMA, heavy metal-associated domain"/>
    <property type="match status" value="1"/>
</dbReference>
<dbReference type="Pfam" id="PF00403">
    <property type="entry name" value="HMA"/>
    <property type="match status" value="1"/>
</dbReference>